<dbReference type="RefSeq" id="WP_008846635.1">
    <property type="nucleotide sequence ID" value="NZ_BAEN01000076.1"/>
</dbReference>
<dbReference type="GO" id="GO:0020037">
    <property type="term" value="F:heme binding"/>
    <property type="evidence" value="ECO:0007669"/>
    <property type="project" value="InterPro"/>
</dbReference>
<evidence type="ECO:0000256" key="2">
    <source>
        <dbReference type="ARBA" id="ARBA00022617"/>
    </source>
</evidence>
<evidence type="ECO:0000256" key="4">
    <source>
        <dbReference type="ARBA" id="ARBA00022982"/>
    </source>
</evidence>
<sequence>MMKNQLTVTIFVLFSTLLTSLQVSSTELLSGAELINNNCARCHNSRPIQEFSKSEWKVIMPHMREKAHLKGAEVQAILEFMEIATTPAQAMNVKEVVNIAADPKEVLTRYGCQGCHQVQGAGGTLGPSLDNVISEKGRAFFLRKVKEPQFNNASSAMPQMPITDEELEALAEFLSSK</sequence>
<dbReference type="InterPro" id="IPR009056">
    <property type="entry name" value="Cyt_c-like_dom"/>
</dbReference>
<dbReference type="Gene3D" id="1.10.760.10">
    <property type="entry name" value="Cytochrome c-like domain"/>
    <property type="match status" value="2"/>
</dbReference>
<dbReference type="PROSITE" id="PS51007">
    <property type="entry name" value="CYTC"/>
    <property type="match status" value="1"/>
</dbReference>
<keyword evidence="1" id="KW-0813">Transport</keyword>
<evidence type="ECO:0000256" key="6">
    <source>
        <dbReference type="PROSITE-ProRule" id="PRU00433"/>
    </source>
</evidence>
<evidence type="ECO:0000259" key="8">
    <source>
        <dbReference type="PROSITE" id="PS51007"/>
    </source>
</evidence>
<feature type="signal peptide" evidence="7">
    <location>
        <begin position="1"/>
        <end position="25"/>
    </location>
</feature>
<keyword evidence="5 6" id="KW-0408">Iron</keyword>
<dbReference type="SUPFAM" id="SSF46626">
    <property type="entry name" value="Cytochrome c"/>
    <property type="match status" value="2"/>
</dbReference>
<comment type="caution">
    <text evidence="9">The sequence shown here is derived from an EMBL/GenBank/DDBJ whole genome shotgun (WGS) entry which is preliminary data.</text>
</comment>
<evidence type="ECO:0000313" key="10">
    <source>
        <dbReference type="Proteomes" id="UP000006334"/>
    </source>
</evidence>
<evidence type="ECO:0000256" key="5">
    <source>
        <dbReference type="ARBA" id="ARBA00023004"/>
    </source>
</evidence>
<evidence type="ECO:0000313" key="9">
    <source>
        <dbReference type="EMBL" id="GAC16833.1"/>
    </source>
</evidence>
<gene>
    <name evidence="9" type="ORF">GLIP_4222</name>
</gene>
<dbReference type="eggNOG" id="COG2010">
    <property type="taxonomic scope" value="Bacteria"/>
</dbReference>
<dbReference type="AlphaFoldDB" id="K6YJR7"/>
<dbReference type="Proteomes" id="UP000006334">
    <property type="component" value="Unassembled WGS sequence"/>
</dbReference>
<keyword evidence="2 6" id="KW-0349">Heme</keyword>
<organism evidence="9 10">
    <name type="scientific">Aliiglaciecola lipolytica E3</name>
    <dbReference type="NCBI Taxonomy" id="1127673"/>
    <lineage>
        <taxon>Bacteria</taxon>
        <taxon>Pseudomonadati</taxon>
        <taxon>Pseudomonadota</taxon>
        <taxon>Gammaproteobacteria</taxon>
        <taxon>Alteromonadales</taxon>
        <taxon>Alteromonadaceae</taxon>
        <taxon>Aliiglaciecola</taxon>
    </lineage>
</organism>
<dbReference type="OrthoDB" id="9794982at2"/>
<feature type="chain" id="PRO_5003900136" description="Cytochrome c domain-containing protein" evidence="7">
    <location>
        <begin position="26"/>
        <end position="177"/>
    </location>
</feature>
<protein>
    <recommendedName>
        <fullName evidence="8">Cytochrome c domain-containing protein</fullName>
    </recommendedName>
</protein>
<dbReference type="PANTHER" id="PTHR37823:SF1">
    <property type="entry name" value="CYTOCHROME C-553-LIKE"/>
    <property type="match status" value="1"/>
</dbReference>
<dbReference type="GO" id="GO:0046872">
    <property type="term" value="F:metal ion binding"/>
    <property type="evidence" value="ECO:0007669"/>
    <property type="project" value="UniProtKB-KW"/>
</dbReference>
<dbReference type="STRING" id="1127673.GLIP_4222"/>
<accession>K6YJR7</accession>
<dbReference type="GO" id="GO:0009055">
    <property type="term" value="F:electron transfer activity"/>
    <property type="evidence" value="ECO:0007669"/>
    <property type="project" value="InterPro"/>
</dbReference>
<keyword evidence="4" id="KW-0249">Electron transport</keyword>
<keyword evidence="10" id="KW-1185">Reference proteome</keyword>
<dbReference type="PANTHER" id="PTHR37823">
    <property type="entry name" value="CYTOCHROME C-553-LIKE"/>
    <property type="match status" value="1"/>
</dbReference>
<dbReference type="EMBL" id="BAEN01000076">
    <property type="protein sequence ID" value="GAC16833.1"/>
    <property type="molecule type" value="Genomic_DNA"/>
</dbReference>
<reference evidence="9 10" key="1">
    <citation type="journal article" date="2017" name="Antonie Van Leeuwenhoek">
        <title>Rhizobium rhizosphaerae sp. nov., a novel species isolated from rice rhizosphere.</title>
        <authorList>
            <person name="Zhao J.J."/>
            <person name="Zhang J."/>
            <person name="Zhang R.J."/>
            <person name="Zhang C.W."/>
            <person name="Yin H.Q."/>
            <person name="Zhang X.X."/>
        </authorList>
    </citation>
    <scope>NUCLEOTIDE SEQUENCE [LARGE SCALE GENOMIC DNA]</scope>
    <source>
        <strain evidence="9 10">E3</strain>
    </source>
</reference>
<evidence type="ECO:0000256" key="1">
    <source>
        <dbReference type="ARBA" id="ARBA00022448"/>
    </source>
</evidence>
<proteinExistence type="predicted"/>
<evidence type="ECO:0000256" key="3">
    <source>
        <dbReference type="ARBA" id="ARBA00022723"/>
    </source>
</evidence>
<keyword evidence="3 6" id="KW-0479">Metal-binding</keyword>
<dbReference type="Pfam" id="PF00034">
    <property type="entry name" value="Cytochrom_C"/>
    <property type="match status" value="1"/>
</dbReference>
<feature type="domain" description="Cytochrome c" evidence="8">
    <location>
        <begin position="98"/>
        <end position="177"/>
    </location>
</feature>
<name>K6YJR7_9ALTE</name>
<dbReference type="InterPro" id="IPR036909">
    <property type="entry name" value="Cyt_c-like_dom_sf"/>
</dbReference>
<evidence type="ECO:0000256" key="7">
    <source>
        <dbReference type="SAM" id="SignalP"/>
    </source>
</evidence>
<keyword evidence="7" id="KW-0732">Signal</keyword>
<dbReference type="InterPro" id="IPR051811">
    <property type="entry name" value="Cytochrome_c550/c551-like"/>
</dbReference>